<evidence type="ECO:0000259" key="3">
    <source>
        <dbReference type="Pfam" id="PF16103"/>
    </source>
</evidence>
<dbReference type="PROSITE" id="PS51257">
    <property type="entry name" value="PROKAR_LIPOPROTEIN"/>
    <property type="match status" value="1"/>
</dbReference>
<proteinExistence type="predicted"/>
<evidence type="ECO:0000313" key="4">
    <source>
        <dbReference type="EMBL" id="RBL91928.1"/>
    </source>
</evidence>
<protein>
    <submittedName>
        <fullName evidence="4">DUF4822 domain-containing protein</fullName>
    </submittedName>
</protein>
<feature type="domain" description="DUF4822" evidence="3">
    <location>
        <begin position="40"/>
        <end position="160"/>
    </location>
</feature>
<evidence type="ECO:0000256" key="1">
    <source>
        <dbReference type="SAM" id="MobiDB-lite"/>
    </source>
</evidence>
<dbReference type="OrthoDB" id="6455006at2"/>
<dbReference type="InterPro" id="IPR032247">
    <property type="entry name" value="DUF4822"/>
</dbReference>
<name>A0A365Y0U5_9BACT</name>
<feature type="compositionally biased region" description="Polar residues" evidence="1">
    <location>
        <begin position="36"/>
        <end position="47"/>
    </location>
</feature>
<sequence>MKNLKKVTTVLLLAVCSAFFFSCSKDKDKDPEPKQLTPSETLASTPWETTNAKNNKGENVVLTDANVSNFVGFAYFKADGTFTMYNLDNSPKMHGDWTVSADGKTRTVVAKNDAGAVLFTRVVDITVLTKQEFTYRIYPNANDKTVYFDIIHTPTTHAEPKK</sequence>
<dbReference type="RefSeq" id="WP_113614530.1">
    <property type="nucleotide sequence ID" value="NZ_QFFJ01000001.1"/>
</dbReference>
<dbReference type="Pfam" id="PF16103">
    <property type="entry name" value="DUF4822"/>
    <property type="match status" value="1"/>
</dbReference>
<feature type="signal peptide" evidence="2">
    <location>
        <begin position="1"/>
        <end position="26"/>
    </location>
</feature>
<feature type="chain" id="PRO_5016784522" evidence="2">
    <location>
        <begin position="27"/>
        <end position="162"/>
    </location>
</feature>
<evidence type="ECO:0000313" key="5">
    <source>
        <dbReference type="Proteomes" id="UP000253410"/>
    </source>
</evidence>
<keyword evidence="2" id="KW-0732">Signal</keyword>
<keyword evidence="5" id="KW-1185">Reference proteome</keyword>
<dbReference type="AlphaFoldDB" id="A0A365Y0U5"/>
<dbReference type="EMBL" id="QFFJ01000001">
    <property type="protein sequence ID" value="RBL91928.1"/>
    <property type="molecule type" value="Genomic_DNA"/>
</dbReference>
<dbReference type="Proteomes" id="UP000253410">
    <property type="component" value="Unassembled WGS sequence"/>
</dbReference>
<gene>
    <name evidence="4" type="ORF">DF182_04825</name>
</gene>
<comment type="caution">
    <text evidence="4">The sequence shown here is derived from an EMBL/GenBank/DDBJ whole genome shotgun (WGS) entry which is preliminary data.</text>
</comment>
<dbReference type="Gene3D" id="2.40.128.540">
    <property type="entry name" value="Domain of unknown function DUF4822"/>
    <property type="match status" value="1"/>
</dbReference>
<accession>A0A365Y0U5</accession>
<evidence type="ECO:0000256" key="2">
    <source>
        <dbReference type="SAM" id="SignalP"/>
    </source>
</evidence>
<reference evidence="4 5" key="1">
    <citation type="submission" date="2018-05" db="EMBL/GenBank/DDBJ databases">
        <title>Chitinophaga sp. K3CV102501T nov., isolated from isolated from a monsoon evergreen broad-leaved forest soil.</title>
        <authorList>
            <person name="Lv Y."/>
        </authorList>
    </citation>
    <scope>NUCLEOTIDE SEQUENCE [LARGE SCALE GENOMIC DNA]</scope>
    <source>
        <strain evidence="4 5">GDMCC 1.1325</strain>
    </source>
</reference>
<organism evidence="4 5">
    <name type="scientific">Chitinophaga flava</name>
    <dbReference type="NCBI Taxonomy" id="2259036"/>
    <lineage>
        <taxon>Bacteria</taxon>
        <taxon>Pseudomonadati</taxon>
        <taxon>Bacteroidota</taxon>
        <taxon>Chitinophagia</taxon>
        <taxon>Chitinophagales</taxon>
        <taxon>Chitinophagaceae</taxon>
        <taxon>Chitinophaga</taxon>
    </lineage>
</organism>
<feature type="region of interest" description="Disordered" evidence="1">
    <location>
        <begin position="26"/>
        <end position="47"/>
    </location>
</feature>